<gene>
    <name evidence="1" type="ORF">Pgy4_14979</name>
</gene>
<comment type="caution">
    <text evidence="1">The sequence shown here is derived from an EMBL/GenBank/DDBJ whole genome shotgun (WGS) entry which is preliminary data.</text>
</comment>
<dbReference type="EMBL" id="ADWY01000666">
    <property type="protein sequence ID" value="EGH13791.1"/>
    <property type="molecule type" value="Genomic_DNA"/>
</dbReference>
<sequence>MTPRQHCLACLQQTPPSVFEAALWVSSEHDAHFARHAVISDMDQLQRQIDAALPVLAAY</sequence>
<organism evidence="1 2">
    <name type="scientific">Pseudomonas savastanoi pv. glycinea str. race 4</name>
    <dbReference type="NCBI Taxonomy" id="875330"/>
    <lineage>
        <taxon>Bacteria</taxon>
        <taxon>Pseudomonadati</taxon>
        <taxon>Pseudomonadota</taxon>
        <taxon>Gammaproteobacteria</taxon>
        <taxon>Pseudomonadales</taxon>
        <taxon>Pseudomonadaceae</taxon>
        <taxon>Pseudomonas</taxon>
    </lineage>
</organism>
<accession>F3C5N6</accession>
<reference evidence="1 2" key="1">
    <citation type="journal article" date="2011" name="PLoS Pathog.">
        <title>Dynamic evolution of pathogenicity revealed by sequencing and comparative genomics of 19 Pseudomonas syringae isolates.</title>
        <authorList>
            <person name="Baltrus D.A."/>
            <person name="Nishimura M.T."/>
            <person name="Romanchuk A."/>
            <person name="Chang J.H."/>
            <person name="Mukhtar M.S."/>
            <person name="Cherkis K."/>
            <person name="Roach J."/>
            <person name="Grant S.R."/>
            <person name="Jones C.D."/>
            <person name="Dangl J.L."/>
        </authorList>
    </citation>
    <scope>NUCLEOTIDE SEQUENCE [LARGE SCALE GENOMIC DNA]</scope>
    <source>
        <strain evidence="2">race 4</strain>
    </source>
</reference>
<dbReference type="AlphaFoldDB" id="F3C5N6"/>
<dbReference type="HOGENOM" id="CLU_2966530_0_0_6"/>
<protein>
    <recommendedName>
        <fullName evidence="3">Protein sirB1</fullName>
    </recommendedName>
</protein>
<name>F3C5N6_PSESG</name>
<proteinExistence type="predicted"/>
<evidence type="ECO:0000313" key="2">
    <source>
        <dbReference type="Proteomes" id="UP000005466"/>
    </source>
</evidence>
<evidence type="ECO:0008006" key="3">
    <source>
        <dbReference type="Google" id="ProtNLM"/>
    </source>
</evidence>
<feature type="non-terminal residue" evidence="1">
    <location>
        <position position="59"/>
    </location>
</feature>
<evidence type="ECO:0000313" key="1">
    <source>
        <dbReference type="EMBL" id="EGH13791.1"/>
    </source>
</evidence>
<dbReference type="Proteomes" id="UP000005466">
    <property type="component" value="Unassembled WGS sequence"/>
</dbReference>